<accession>A0A410DZ60</accession>
<organism evidence="2 3">
    <name type="scientific">Clostridium manihotivorum</name>
    <dbReference type="NCBI Taxonomy" id="2320868"/>
    <lineage>
        <taxon>Bacteria</taxon>
        <taxon>Bacillati</taxon>
        <taxon>Bacillota</taxon>
        <taxon>Clostridia</taxon>
        <taxon>Eubacteriales</taxon>
        <taxon>Clostridiaceae</taxon>
        <taxon>Clostridium</taxon>
    </lineage>
</organism>
<dbReference type="GO" id="GO:0016788">
    <property type="term" value="F:hydrolase activity, acting on ester bonds"/>
    <property type="evidence" value="ECO:0007669"/>
    <property type="project" value="InterPro"/>
</dbReference>
<dbReference type="Proteomes" id="UP000286268">
    <property type="component" value="Chromosome"/>
</dbReference>
<dbReference type="EMBL" id="CP025746">
    <property type="protein sequence ID" value="QAA34366.1"/>
    <property type="molecule type" value="Genomic_DNA"/>
</dbReference>
<dbReference type="OrthoDB" id="2878022at2"/>
<evidence type="ECO:0000259" key="1">
    <source>
        <dbReference type="Pfam" id="PF00882"/>
    </source>
</evidence>
<reference evidence="2 3" key="1">
    <citation type="submission" date="2018-01" db="EMBL/GenBank/DDBJ databases">
        <title>Genome Sequencing and Assembly of Anaerobacter polyendosporus strain CT4.</title>
        <authorList>
            <person name="Tachaapaikoon C."/>
            <person name="Sutheeworapong S."/>
            <person name="Jenjaroenpun P."/>
            <person name="Wongsurawat T."/>
            <person name="Nookeaw I."/>
            <person name="Cheawchanlertfa P."/>
            <person name="Kosugi A."/>
            <person name="Cheevadhanarak S."/>
            <person name="Ratanakhanokchai K."/>
        </authorList>
    </citation>
    <scope>NUCLEOTIDE SEQUENCE [LARGE SCALE GENOMIC DNA]</scope>
    <source>
        <strain evidence="2 3">CT4</strain>
    </source>
</reference>
<evidence type="ECO:0000313" key="2">
    <source>
        <dbReference type="EMBL" id="QAA34366.1"/>
    </source>
</evidence>
<dbReference type="SUPFAM" id="SSF48537">
    <property type="entry name" value="Phospholipase C/P1 nuclease"/>
    <property type="match status" value="1"/>
</dbReference>
<gene>
    <name evidence="2" type="ORF">C1I91_23500</name>
</gene>
<name>A0A410DZ60_9CLOT</name>
<dbReference type="InterPro" id="IPR029002">
    <property type="entry name" value="PLPC/GPLD1"/>
</dbReference>
<protein>
    <recommendedName>
        <fullName evidence="1">Phospholipase C/D domain-containing protein</fullName>
    </recommendedName>
</protein>
<sequence length="198" mass="23283">MIINSHLVFSKIIYRNCVKKLNFKLNKRKFMYGNVKPDFECNTSNQHHTMGETIEDVKNYCHRLLNDNLSKDEFSITLGMVCHFICDYFCLYHREEYKNKSFIAHLLYEVFLHINLRLMLILGLLNSSEQDELYIQNPITTLMELQDSYLSSRDSVKKDIKYAILASKLISCSIIAISISTEKEDFTDKLLISREFLV</sequence>
<dbReference type="InterPro" id="IPR008947">
    <property type="entry name" value="PLipase_C/P1_nuclease_dom_sf"/>
</dbReference>
<keyword evidence="3" id="KW-1185">Reference proteome</keyword>
<evidence type="ECO:0000313" key="3">
    <source>
        <dbReference type="Proteomes" id="UP000286268"/>
    </source>
</evidence>
<dbReference type="Pfam" id="PF00882">
    <property type="entry name" value="Zn_dep_PLPC"/>
    <property type="match status" value="1"/>
</dbReference>
<feature type="domain" description="Phospholipase C/D" evidence="1">
    <location>
        <begin position="6"/>
        <end position="119"/>
    </location>
</feature>
<dbReference type="AlphaFoldDB" id="A0A410DZ60"/>
<dbReference type="KEGG" id="cmah:C1I91_23500"/>
<proteinExistence type="predicted"/>